<reference evidence="4" key="1">
    <citation type="submission" date="2019-10" db="EMBL/GenBank/DDBJ databases">
        <title>Streptomyces sp. nov., a novel actinobacterium isolated from alkaline environment.</title>
        <authorList>
            <person name="Golinska P."/>
        </authorList>
    </citation>
    <scope>NUCLEOTIDE SEQUENCE [LARGE SCALE GENOMIC DNA]</scope>
    <source>
        <strain evidence="4">DSM 42108</strain>
    </source>
</reference>
<sequence length="145" mass="15791">MVDTESLGRRGRLPHHGIEPGWDIIARAGDIERWRDEAGRLVRGRGGDADAVSVIRLGISELLSNVVKHAGDPRCRLELHQVGATVRVRVFDHCGRVPVVTLPDWDAEGGRGLWLLREMTGALGCTRVPGGKWVWFAVALGSEAG</sequence>
<dbReference type="GO" id="GO:0004674">
    <property type="term" value="F:protein serine/threonine kinase activity"/>
    <property type="evidence" value="ECO:0007669"/>
    <property type="project" value="UniProtKB-KW"/>
</dbReference>
<dbReference type="Proteomes" id="UP000530234">
    <property type="component" value="Unassembled WGS sequence"/>
</dbReference>
<comment type="caution">
    <text evidence="3">The sequence shown here is derived from an EMBL/GenBank/DDBJ whole genome shotgun (WGS) entry which is preliminary data.</text>
</comment>
<keyword evidence="1" id="KW-0723">Serine/threonine-protein kinase</keyword>
<dbReference type="CDD" id="cd16936">
    <property type="entry name" value="HATPase_RsbW-like"/>
    <property type="match status" value="1"/>
</dbReference>
<keyword evidence="1" id="KW-0418">Kinase</keyword>
<feature type="domain" description="Histidine kinase/HSP90-like ATPase" evidence="2">
    <location>
        <begin position="26"/>
        <end position="136"/>
    </location>
</feature>
<dbReference type="PANTHER" id="PTHR35526:SF3">
    <property type="entry name" value="ANTI-SIGMA-F FACTOR RSBW"/>
    <property type="match status" value="1"/>
</dbReference>
<evidence type="ECO:0000256" key="1">
    <source>
        <dbReference type="ARBA" id="ARBA00022527"/>
    </source>
</evidence>
<dbReference type="PANTHER" id="PTHR35526">
    <property type="entry name" value="ANTI-SIGMA-F FACTOR RSBW-RELATED"/>
    <property type="match status" value="1"/>
</dbReference>
<accession>A0A7W3XY07</accession>
<keyword evidence="3" id="KW-0547">Nucleotide-binding</keyword>
<dbReference type="InterPro" id="IPR036890">
    <property type="entry name" value="HATPase_C_sf"/>
</dbReference>
<dbReference type="InterPro" id="IPR050267">
    <property type="entry name" value="Anti-sigma-factor_SerPK"/>
</dbReference>
<dbReference type="RefSeq" id="WP_182666197.1">
    <property type="nucleotide sequence ID" value="NZ_VKHS01000576.1"/>
</dbReference>
<dbReference type="GO" id="GO:0005524">
    <property type="term" value="F:ATP binding"/>
    <property type="evidence" value="ECO:0007669"/>
    <property type="project" value="UniProtKB-KW"/>
</dbReference>
<evidence type="ECO:0000313" key="3">
    <source>
        <dbReference type="EMBL" id="MBB0231635.1"/>
    </source>
</evidence>
<dbReference type="Pfam" id="PF13581">
    <property type="entry name" value="HATPase_c_2"/>
    <property type="match status" value="1"/>
</dbReference>
<dbReference type="AlphaFoldDB" id="A0A7W3XY07"/>
<gene>
    <name evidence="3" type="ORF">FOE67_19555</name>
</gene>
<keyword evidence="4" id="KW-1185">Reference proteome</keyword>
<evidence type="ECO:0000259" key="2">
    <source>
        <dbReference type="Pfam" id="PF13581"/>
    </source>
</evidence>
<dbReference type="InterPro" id="IPR003594">
    <property type="entry name" value="HATPase_dom"/>
</dbReference>
<dbReference type="Gene3D" id="3.30.565.10">
    <property type="entry name" value="Histidine kinase-like ATPase, C-terminal domain"/>
    <property type="match status" value="1"/>
</dbReference>
<keyword evidence="1" id="KW-0808">Transferase</keyword>
<dbReference type="SUPFAM" id="SSF55874">
    <property type="entry name" value="ATPase domain of HSP90 chaperone/DNA topoisomerase II/histidine kinase"/>
    <property type="match status" value="1"/>
</dbReference>
<evidence type="ECO:0000313" key="4">
    <source>
        <dbReference type="Proteomes" id="UP000530234"/>
    </source>
</evidence>
<protein>
    <submittedName>
        <fullName evidence="3">ATP-binding protein</fullName>
    </submittedName>
</protein>
<dbReference type="EMBL" id="VKHS01000576">
    <property type="protein sequence ID" value="MBB0231635.1"/>
    <property type="molecule type" value="Genomic_DNA"/>
</dbReference>
<proteinExistence type="predicted"/>
<name>A0A7W3XY07_9ACTN</name>
<organism evidence="3 4">
    <name type="scientific">Streptomyces calidiresistens</name>
    <dbReference type="NCBI Taxonomy" id="1485586"/>
    <lineage>
        <taxon>Bacteria</taxon>
        <taxon>Bacillati</taxon>
        <taxon>Actinomycetota</taxon>
        <taxon>Actinomycetes</taxon>
        <taxon>Kitasatosporales</taxon>
        <taxon>Streptomycetaceae</taxon>
        <taxon>Streptomyces</taxon>
    </lineage>
</organism>
<keyword evidence="3" id="KW-0067">ATP-binding</keyword>